<dbReference type="PANTHER" id="PTHR46112">
    <property type="entry name" value="AMINOPEPTIDASE"/>
    <property type="match status" value="1"/>
</dbReference>
<protein>
    <submittedName>
        <fullName evidence="6">Xaa-Pro aminopeptidase</fullName>
    </submittedName>
</protein>
<gene>
    <name evidence="6" type="ORF">SAMN00808754_2434</name>
</gene>
<keyword evidence="6" id="KW-0645">Protease</keyword>
<dbReference type="InterPro" id="IPR050659">
    <property type="entry name" value="Peptidase_M24B"/>
</dbReference>
<accession>A0A1W1VZ20</accession>
<dbReference type="Gene3D" id="3.40.350.10">
    <property type="entry name" value="Creatinase/prolidase N-terminal domain"/>
    <property type="match status" value="1"/>
</dbReference>
<evidence type="ECO:0000256" key="1">
    <source>
        <dbReference type="ARBA" id="ARBA00022723"/>
    </source>
</evidence>
<dbReference type="CDD" id="cd01092">
    <property type="entry name" value="APP-like"/>
    <property type="match status" value="1"/>
</dbReference>
<feature type="domain" description="Creatinase N-terminal" evidence="5">
    <location>
        <begin position="22"/>
        <end position="138"/>
    </location>
</feature>
<keyword evidence="1 3" id="KW-0479">Metal-binding</keyword>
<dbReference type="Gene3D" id="3.90.230.10">
    <property type="entry name" value="Creatinase/methionine aminopeptidase superfamily"/>
    <property type="match status" value="1"/>
</dbReference>
<evidence type="ECO:0000313" key="6">
    <source>
        <dbReference type="EMBL" id="SMB98598.1"/>
    </source>
</evidence>
<evidence type="ECO:0000313" key="7">
    <source>
        <dbReference type="Proteomes" id="UP000192569"/>
    </source>
</evidence>
<dbReference type="Pfam" id="PF00557">
    <property type="entry name" value="Peptidase_M24"/>
    <property type="match status" value="1"/>
</dbReference>
<proteinExistence type="inferred from homology"/>
<organism evidence="6 7">
    <name type="scientific">Thermanaeromonas toyohensis ToBE</name>
    <dbReference type="NCBI Taxonomy" id="698762"/>
    <lineage>
        <taxon>Bacteria</taxon>
        <taxon>Bacillati</taxon>
        <taxon>Bacillota</taxon>
        <taxon>Clostridia</taxon>
        <taxon>Neomoorellales</taxon>
        <taxon>Neomoorellaceae</taxon>
        <taxon>Thermanaeromonas</taxon>
    </lineage>
</organism>
<name>A0A1W1VZ20_9FIRM</name>
<dbReference type="Pfam" id="PF01321">
    <property type="entry name" value="Creatinase_N"/>
    <property type="match status" value="1"/>
</dbReference>
<dbReference type="SUPFAM" id="SSF53092">
    <property type="entry name" value="Creatinase/prolidase N-terminal domain"/>
    <property type="match status" value="1"/>
</dbReference>
<dbReference type="AlphaFoldDB" id="A0A1W1VZ20"/>
<dbReference type="InterPro" id="IPR000994">
    <property type="entry name" value="Pept_M24"/>
</dbReference>
<comment type="similarity">
    <text evidence="3">Belongs to the peptidase M24B family.</text>
</comment>
<evidence type="ECO:0000256" key="3">
    <source>
        <dbReference type="RuleBase" id="RU000590"/>
    </source>
</evidence>
<dbReference type="InterPro" id="IPR029149">
    <property type="entry name" value="Creatin/AminoP/Spt16_N"/>
</dbReference>
<reference evidence="6 7" key="1">
    <citation type="submission" date="2017-04" db="EMBL/GenBank/DDBJ databases">
        <authorList>
            <person name="Afonso C.L."/>
            <person name="Miller P.J."/>
            <person name="Scott M.A."/>
            <person name="Spackman E."/>
            <person name="Goraichik I."/>
            <person name="Dimitrov K.M."/>
            <person name="Suarez D.L."/>
            <person name="Swayne D.E."/>
        </authorList>
    </citation>
    <scope>NUCLEOTIDE SEQUENCE [LARGE SCALE GENOMIC DNA]</scope>
    <source>
        <strain evidence="6 7">ToBE</strain>
    </source>
</reference>
<keyword evidence="2" id="KW-0378">Hydrolase</keyword>
<dbReference type="Proteomes" id="UP000192569">
    <property type="component" value="Chromosome I"/>
</dbReference>
<dbReference type="SUPFAM" id="SSF55920">
    <property type="entry name" value="Creatinase/aminopeptidase"/>
    <property type="match status" value="1"/>
</dbReference>
<evidence type="ECO:0000259" key="4">
    <source>
        <dbReference type="Pfam" id="PF00557"/>
    </source>
</evidence>
<evidence type="ECO:0000256" key="2">
    <source>
        <dbReference type="ARBA" id="ARBA00022801"/>
    </source>
</evidence>
<dbReference type="InterPro" id="IPR000587">
    <property type="entry name" value="Creatinase_N"/>
</dbReference>
<feature type="domain" description="Peptidase M24" evidence="4">
    <location>
        <begin position="146"/>
        <end position="348"/>
    </location>
</feature>
<dbReference type="PANTHER" id="PTHR46112:SF3">
    <property type="entry name" value="AMINOPEPTIDASE YPDF"/>
    <property type="match status" value="1"/>
</dbReference>
<dbReference type="InterPro" id="IPR036005">
    <property type="entry name" value="Creatinase/aminopeptidase-like"/>
</dbReference>
<dbReference type="RefSeq" id="WP_084665974.1">
    <property type="nucleotide sequence ID" value="NZ_LT838272.1"/>
</dbReference>
<keyword evidence="6" id="KW-0031">Aminopeptidase</keyword>
<dbReference type="InterPro" id="IPR001131">
    <property type="entry name" value="Peptidase_M24B_aminopep-P_CS"/>
</dbReference>
<dbReference type="OrthoDB" id="9806388at2"/>
<dbReference type="STRING" id="698762.SAMN00808754_2434"/>
<dbReference type="GO" id="GO:0004177">
    <property type="term" value="F:aminopeptidase activity"/>
    <property type="evidence" value="ECO:0007669"/>
    <property type="project" value="UniProtKB-KW"/>
</dbReference>
<dbReference type="EMBL" id="LT838272">
    <property type="protein sequence ID" value="SMB98598.1"/>
    <property type="molecule type" value="Genomic_DNA"/>
</dbReference>
<keyword evidence="7" id="KW-1185">Reference proteome</keyword>
<sequence>MLKRLERLWASLEEMGCYKQDSLGFLVSNPTNRLYLSGFTGESGYLLLTPQENWLLTDGRFIEQAREEAPGFEVVDLGKEPLKKLGEVVAQAGLEDLYFEEEDLTFAAYRRLEEAIENWPRKPILKPASKVVERLRAIKEPEEVKNIQQAIEVAEAAWKHIQEYLKPGIREKDIALELEYFMRKKGATAAAFPIIVASGPRSAWPHGKAGDRKLKPGDLVVLDFGAVYQGYCSDLTRTVVIAPATDEQHKIYRTVLTAQEKALEALKSGISGREVDALARSYIEEEGLGSYFNHGLGHGVGLSVHESPTLSWREEAPLPPQAVVTVEPGVYIPGWGGIRIEDMALVEEGGCRLLSKASREFLEL</sequence>
<evidence type="ECO:0000259" key="5">
    <source>
        <dbReference type="Pfam" id="PF01321"/>
    </source>
</evidence>
<dbReference type="PROSITE" id="PS00491">
    <property type="entry name" value="PROLINE_PEPTIDASE"/>
    <property type="match status" value="1"/>
</dbReference>
<dbReference type="GO" id="GO:0046872">
    <property type="term" value="F:metal ion binding"/>
    <property type="evidence" value="ECO:0007669"/>
    <property type="project" value="UniProtKB-KW"/>
</dbReference>